<proteinExistence type="predicted"/>
<comment type="caution">
    <text evidence="2">The sequence shown here is derived from an EMBL/GenBank/DDBJ whole genome shotgun (WGS) entry which is preliminary data.</text>
</comment>
<evidence type="ECO:0000313" key="3">
    <source>
        <dbReference type="Proteomes" id="UP000093000"/>
    </source>
</evidence>
<feature type="compositionally biased region" description="Basic and acidic residues" evidence="1">
    <location>
        <begin position="62"/>
        <end position="73"/>
    </location>
</feature>
<feature type="compositionally biased region" description="Polar residues" evidence="1">
    <location>
        <begin position="35"/>
        <end position="57"/>
    </location>
</feature>
<feature type="region of interest" description="Disordered" evidence="1">
    <location>
        <begin position="1"/>
        <end position="99"/>
    </location>
</feature>
<gene>
    <name evidence="2" type="ORF">A0J61_09327</name>
</gene>
<dbReference type="OrthoDB" id="10530121at2759"/>
<protein>
    <submittedName>
        <fullName evidence="2">Uncharacterized protein</fullName>
    </submittedName>
</protein>
<reference evidence="2 3" key="1">
    <citation type="submission" date="2016-03" db="EMBL/GenBank/DDBJ databases">
        <title>Choanephora cucurbitarum.</title>
        <authorList>
            <person name="Min B."/>
            <person name="Park H."/>
            <person name="Park J.-H."/>
            <person name="Shin H.-D."/>
            <person name="Choi I.-G."/>
        </authorList>
    </citation>
    <scope>NUCLEOTIDE SEQUENCE [LARGE SCALE GENOMIC DNA]</scope>
    <source>
        <strain evidence="2 3">KUS-F28377</strain>
    </source>
</reference>
<organism evidence="2 3">
    <name type="scientific">Choanephora cucurbitarum</name>
    <dbReference type="NCBI Taxonomy" id="101091"/>
    <lineage>
        <taxon>Eukaryota</taxon>
        <taxon>Fungi</taxon>
        <taxon>Fungi incertae sedis</taxon>
        <taxon>Mucoromycota</taxon>
        <taxon>Mucoromycotina</taxon>
        <taxon>Mucoromycetes</taxon>
        <taxon>Mucorales</taxon>
        <taxon>Mucorineae</taxon>
        <taxon>Choanephoraceae</taxon>
        <taxon>Choanephoroideae</taxon>
        <taxon>Choanephora</taxon>
    </lineage>
</organism>
<dbReference type="Proteomes" id="UP000093000">
    <property type="component" value="Unassembled WGS sequence"/>
</dbReference>
<dbReference type="EMBL" id="LUGH01000825">
    <property type="protein sequence ID" value="OBZ82627.1"/>
    <property type="molecule type" value="Genomic_DNA"/>
</dbReference>
<accession>A0A1C7N0L1</accession>
<dbReference type="AlphaFoldDB" id="A0A1C7N0L1"/>
<keyword evidence="3" id="KW-1185">Reference proteome</keyword>
<sequence length="99" mass="11528">MAHKEQRRNSLDFPSSPPPENAKYNALYSLDSHQHSWSETTNTPSHETEESSFNKTSPLVRHMKELGDVQDKTSRKRMHQDNTCQEHKRIRNDKIIASP</sequence>
<evidence type="ECO:0000256" key="1">
    <source>
        <dbReference type="SAM" id="MobiDB-lite"/>
    </source>
</evidence>
<dbReference type="InParanoid" id="A0A1C7N0L1"/>
<name>A0A1C7N0L1_9FUNG</name>
<feature type="non-terminal residue" evidence="2">
    <location>
        <position position="99"/>
    </location>
</feature>
<evidence type="ECO:0000313" key="2">
    <source>
        <dbReference type="EMBL" id="OBZ82627.1"/>
    </source>
</evidence>